<dbReference type="Pfam" id="PF05975">
    <property type="entry name" value="EcsB"/>
    <property type="match status" value="1"/>
</dbReference>
<feature type="transmembrane region" description="Helical" evidence="1">
    <location>
        <begin position="380"/>
        <end position="398"/>
    </location>
</feature>
<sequence>MNRSVDAIWRQRAGRFWQESMPYIRYMVQSGVPLVASMLLFTGIASYVGLLRAVPAAFPFTWVGVIVLTPFSCWSPLRTWLREADTVFLMPREAEMKLYLGQSFRYNGIAGTAALLLLCLIYCPLYVQGPGQLDWPLLLLAAVLVKLLNTAGAWQERRMPWQGARFSIRMLRWIVTAAGLALLLQASPWLAVAYVIAAALLMALLYRSQRKYRLPWLLLIAEETRTRRRYNVFFSAFTDVPSERAQVAKRNYLAWLAARSRYSKGNAFVYLYGHTLIRTELGGIIMRLTALGTVVGTLTAHSGLGLGWGSAGVNLLFVWLTGVQLGSLVQSHRHSVWRHVYPLPDKARLSALLRIDRIASLICISVLWLPQIILLPGQGLLAPAVTAALLGLGYIFVIRPVGLKRNFARTDDD</sequence>
<feature type="transmembrane region" description="Helical" evidence="1">
    <location>
        <begin position="31"/>
        <end position="50"/>
    </location>
</feature>
<keyword evidence="1" id="KW-0472">Membrane</keyword>
<feature type="transmembrane region" description="Helical" evidence="1">
    <location>
        <begin position="133"/>
        <end position="154"/>
    </location>
</feature>
<dbReference type="InterPro" id="IPR010288">
    <property type="entry name" value="EcsB_ABC"/>
</dbReference>
<dbReference type="EMBL" id="JAHZIJ010000003">
    <property type="protein sequence ID" value="MBW7474489.1"/>
    <property type="molecule type" value="Genomic_DNA"/>
</dbReference>
<feature type="transmembrane region" description="Helical" evidence="1">
    <location>
        <begin position="189"/>
        <end position="206"/>
    </location>
</feature>
<feature type="transmembrane region" description="Helical" evidence="1">
    <location>
        <begin position="56"/>
        <end position="74"/>
    </location>
</feature>
<organism evidence="2 3">
    <name type="scientific">Paenibacillus oenotherae</name>
    <dbReference type="NCBI Taxonomy" id="1435645"/>
    <lineage>
        <taxon>Bacteria</taxon>
        <taxon>Bacillati</taxon>
        <taxon>Bacillota</taxon>
        <taxon>Bacilli</taxon>
        <taxon>Bacillales</taxon>
        <taxon>Paenibacillaceae</taxon>
        <taxon>Paenibacillus</taxon>
    </lineage>
</organism>
<keyword evidence="3" id="KW-1185">Reference proteome</keyword>
<name>A0ABS7D3Q1_9BACL</name>
<accession>A0ABS7D3Q1</accession>
<comment type="caution">
    <text evidence="2">The sequence shown here is derived from an EMBL/GenBank/DDBJ whole genome shotgun (WGS) entry which is preliminary data.</text>
</comment>
<dbReference type="Proteomes" id="UP000812277">
    <property type="component" value="Unassembled WGS sequence"/>
</dbReference>
<feature type="transmembrane region" description="Helical" evidence="1">
    <location>
        <begin position="308"/>
        <end position="329"/>
    </location>
</feature>
<feature type="transmembrane region" description="Helical" evidence="1">
    <location>
        <begin position="358"/>
        <end position="374"/>
    </location>
</feature>
<evidence type="ECO:0000313" key="3">
    <source>
        <dbReference type="Proteomes" id="UP000812277"/>
    </source>
</evidence>
<reference evidence="2 3" key="1">
    <citation type="submission" date="2021-07" db="EMBL/GenBank/DDBJ databases">
        <title>Paenibacillus radiodurans sp. nov., isolated from the southeastern edge of Tengger Desert.</title>
        <authorList>
            <person name="Zhang G."/>
        </authorList>
    </citation>
    <scope>NUCLEOTIDE SEQUENCE [LARGE SCALE GENOMIC DNA]</scope>
    <source>
        <strain evidence="2 3">DT7-4</strain>
    </source>
</reference>
<evidence type="ECO:0000313" key="2">
    <source>
        <dbReference type="EMBL" id="MBW7474489.1"/>
    </source>
</evidence>
<protein>
    <submittedName>
        <fullName evidence="2">ABC transporter permease</fullName>
    </submittedName>
</protein>
<feature type="transmembrane region" description="Helical" evidence="1">
    <location>
        <begin position="166"/>
        <end position="183"/>
    </location>
</feature>
<evidence type="ECO:0000256" key="1">
    <source>
        <dbReference type="SAM" id="Phobius"/>
    </source>
</evidence>
<feature type="transmembrane region" description="Helical" evidence="1">
    <location>
        <begin position="106"/>
        <end position="127"/>
    </location>
</feature>
<keyword evidence="1" id="KW-1133">Transmembrane helix</keyword>
<keyword evidence="1" id="KW-0812">Transmembrane</keyword>
<dbReference type="PIRSF" id="PIRSF037259">
    <property type="entry name" value="EcsB_ABC"/>
    <property type="match status" value="1"/>
</dbReference>
<proteinExistence type="predicted"/>
<dbReference type="RefSeq" id="WP_219871724.1">
    <property type="nucleotide sequence ID" value="NZ_JAHZIJ010000003.1"/>
</dbReference>
<gene>
    <name evidence="2" type="ORF">K0T92_07005</name>
</gene>